<dbReference type="AlphaFoldDB" id="A0A0D6EIV8"/>
<dbReference type="CDD" id="cd00067">
    <property type="entry name" value="GAL4"/>
    <property type="match status" value="1"/>
</dbReference>
<feature type="region of interest" description="Disordered" evidence="1">
    <location>
        <begin position="783"/>
        <end position="834"/>
    </location>
</feature>
<dbReference type="GO" id="GO:0000981">
    <property type="term" value="F:DNA-binding transcription factor activity, RNA polymerase II-specific"/>
    <property type="evidence" value="ECO:0007669"/>
    <property type="project" value="InterPro"/>
</dbReference>
<feature type="region of interest" description="Disordered" evidence="1">
    <location>
        <begin position="705"/>
        <end position="758"/>
    </location>
</feature>
<proteinExistence type="predicted"/>
<feature type="compositionally biased region" description="Low complexity" evidence="1">
    <location>
        <begin position="783"/>
        <end position="814"/>
    </location>
</feature>
<name>A0A0D6EIV8_SPOSA</name>
<dbReference type="OrthoDB" id="10261408at2759"/>
<dbReference type="Proteomes" id="UP000243876">
    <property type="component" value="Unassembled WGS sequence"/>
</dbReference>
<keyword evidence="3" id="KW-1185">Reference proteome</keyword>
<organism evidence="2 3">
    <name type="scientific">Sporidiobolus salmonicolor</name>
    <name type="common">Yeast-like fungus</name>
    <name type="synonym">Sporobolomyces salmonicolor</name>
    <dbReference type="NCBI Taxonomy" id="5005"/>
    <lineage>
        <taxon>Eukaryota</taxon>
        <taxon>Fungi</taxon>
        <taxon>Dikarya</taxon>
        <taxon>Basidiomycota</taxon>
        <taxon>Pucciniomycotina</taxon>
        <taxon>Microbotryomycetes</taxon>
        <taxon>Sporidiobolales</taxon>
        <taxon>Sporidiobolaceae</taxon>
        <taxon>Sporobolomyces</taxon>
    </lineage>
</organism>
<feature type="region of interest" description="Disordered" evidence="1">
    <location>
        <begin position="848"/>
        <end position="869"/>
    </location>
</feature>
<feature type="non-terminal residue" evidence="2">
    <location>
        <position position="1"/>
    </location>
</feature>
<feature type="region of interest" description="Disordered" evidence="1">
    <location>
        <begin position="142"/>
        <end position="186"/>
    </location>
</feature>
<evidence type="ECO:0000313" key="3">
    <source>
        <dbReference type="Proteomes" id="UP000243876"/>
    </source>
</evidence>
<feature type="compositionally biased region" description="Low complexity" evidence="1">
    <location>
        <begin position="706"/>
        <end position="741"/>
    </location>
</feature>
<sequence length="945" mass="102874">MASYHDQPRSHPYGQPPLSQHGTDPPLPRLQSTSSADWMNSPAGGPPLGSVEGAGATGTVRKESDWASGWEFRKGGAIHIAATVGEDQLAKQFGAASELVKVTGKCDRRFPECARCIKRKESCDYGDDISIALRPVWVVNSDENSDSSTQRSPATTQSPRQPYSRASPSVLPYPLRQPAEAEPSRSLRTISDISHQIVRRQGGQGATDEKRESFQQLWDAFLRQSNLGESSTDWRLALPLMASSLTVHLIDASIKSCCFHLPAFHIFSPNIQFYKEHIDTLDLQSRVVVGILASLGARASPHSALLGVAGPDIENGEASHELVLTAGMRRENAWRAIVKQATKLCSELEVLQVPSPRNAQTLVAFVQMLMLAETKPRTARFFLRTALGLFYDMQAAESSDEDIHATKLSVGRTLVESDSRIAAYLSMPVLISESDLLDYFEGTGVHLPDLATEDLSPQLEAILEPAQGLITRSKLDRALALTGYFVCAVQRLFATISSGRRQTTQFLKSIPQLWTYIDRTHAAVQKFHRRLVQLDYTPEGCDTHKSVDYDLLIGVRMDERLLDVVHLMHEWLYAQRKASLSPEDRQSLEELLVISDRRVRKCLKLLAFYSKVFVDSLDKHVVYHLFTQLEALPKWATMVPQREGEMTEFGPLTAEFTKALEVACFYTPLASTRLQELTSARNARRRNEDAPYMAFGDYNLSVEQGAAPPSTSANPSAIFFTSDMPSSDRSPPAPASQASSRGFSSNFPSGDDPARFLSNGTSGSPAWMFEPYGSAFLYAESPIGQPPSNSSSGQSAAPFDLSSSRGSNSLSPDSDTISSLHTPQGQPGLAHSRQPSAQAPFILPDQLPSQMQQGQRPGQGAGGNPGWLSNFDFSAMLSAEAARTGTTPGASITELPPDDGAAGVGAREGMGGGVQADGGAAADGGRAEGFPQLRTERQWINFGGW</sequence>
<feature type="compositionally biased region" description="Polar residues" evidence="1">
    <location>
        <begin position="146"/>
        <end position="167"/>
    </location>
</feature>
<dbReference type="EMBL" id="CENE01000003">
    <property type="protein sequence ID" value="CEQ39653.1"/>
    <property type="molecule type" value="Genomic_DNA"/>
</dbReference>
<reference evidence="3" key="1">
    <citation type="submission" date="2015-02" db="EMBL/GenBank/DDBJ databases">
        <authorList>
            <person name="Gon?alves P."/>
        </authorList>
    </citation>
    <scope>NUCLEOTIDE SEQUENCE [LARGE SCALE GENOMIC DNA]</scope>
</reference>
<dbReference type="InterPro" id="IPR001138">
    <property type="entry name" value="Zn2Cys6_DnaBD"/>
</dbReference>
<feature type="region of interest" description="Disordered" evidence="1">
    <location>
        <begin position="1"/>
        <end position="62"/>
    </location>
</feature>
<gene>
    <name evidence="2" type="primary">SPOSA6832_01193</name>
</gene>
<evidence type="ECO:0000256" key="1">
    <source>
        <dbReference type="SAM" id="MobiDB-lite"/>
    </source>
</evidence>
<accession>A0A0D6EIV8</accession>
<evidence type="ECO:0000313" key="2">
    <source>
        <dbReference type="EMBL" id="CEQ39653.1"/>
    </source>
</evidence>
<protein>
    <submittedName>
        <fullName evidence="2">SPOSA6832_01193-mRNA-1:cds</fullName>
    </submittedName>
</protein>
<feature type="compositionally biased region" description="Polar residues" evidence="1">
    <location>
        <begin position="815"/>
        <end position="825"/>
    </location>
</feature>
<dbReference type="GO" id="GO:0008270">
    <property type="term" value="F:zinc ion binding"/>
    <property type="evidence" value="ECO:0007669"/>
    <property type="project" value="InterPro"/>
</dbReference>